<dbReference type="EC" id="2.7.7.7" evidence="2"/>
<dbReference type="EMBL" id="DWWA01000003">
    <property type="protein sequence ID" value="HJC71225.1"/>
    <property type="molecule type" value="Genomic_DNA"/>
</dbReference>
<dbReference type="InterPro" id="IPR050238">
    <property type="entry name" value="DNA_Rep/Repair_Clamp_Loader"/>
</dbReference>
<dbReference type="PANTHER" id="PTHR11669:SF0">
    <property type="entry name" value="PROTEIN STICHEL-LIKE 2"/>
    <property type="match status" value="1"/>
</dbReference>
<evidence type="ECO:0000256" key="11">
    <source>
        <dbReference type="ARBA" id="ARBA00049244"/>
    </source>
</evidence>
<organism evidence="14 15">
    <name type="scientific">Candidatus Ruthenibacterium merdavium</name>
    <dbReference type="NCBI Taxonomy" id="2838752"/>
    <lineage>
        <taxon>Bacteria</taxon>
        <taxon>Bacillati</taxon>
        <taxon>Bacillota</taxon>
        <taxon>Clostridia</taxon>
        <taxon>Eubacteriales</taxon>
        <taxon>Oscillospiraceae</taxon>
        <taxon>Ruthenibacterium</taxon>
    </lineage>
</organism>
<evidence type="ECO:0000256" key="2">
    <source>
        <dbReference type="ARBA" id="ARBA00012417"/>
    </source>
</evidence>
<evidence type="ECO:0000313" key="15">
    <source>
        <dbReference type="Proteomes" id="UP000823918"/>
    </source>
</evidence>
<evidence type="ECO:0000256" key="1">
    <source>
        <dbReference type="ARBA" id="ARBA00006360"/>
    </source>
</evidence>
<dbReference type="AlphaFoldDB" id="A0A9D2Q4B1"/>
<evidence type="ECO:0000256" key="6">
    <source>
        <dbReference type="ARBA" id="ARBA00022723"/>
    </source>
</evidence>
<comment type="caution">
    <text evidence="14">The sequence shown here is derived from an EMBL/GenBank/DDBJ whole genome shotgun (WGS) entry which is preliminary data.</text>
</comment>
<evidence type="ECO:0000256" key="8">
    <source>
        <dbReference type="ARBA" id="ARBA00022833"/>
    </source>
</evidence>
<dbReference type="Proteomes" id="UP000823918">
    <property type="component" value="Unassembled WGS sequence"/>
</dbReference>
<dbReference type="CDD" id="cd18137">
    <property type="entry name" value="HLD_clamp_pol_III_gamma_tau"/>
    <property type="match status" value="1"/>
</dbReference>
<accession>A0A9D2Q4B1</accession>
<dbReference type="Pfam" id="PF13177">
    <property type="entry name" value="DNA_pol3_delta2"/>
    <property type="match status" value="1"/>
</dbReference>
<gene>
    <name evidence="14" type="primary">dnaX</name>
    <name evidence="14" type="ORF">H9698_00305</name>
</gene>
<dbReference type="SMART" id="SM00382">
    <property type="entry name" value="AAA"/>
    <property type="match status" value="1"/>
</dbReference>
<dbReference type="FunFam" id="3.40.50.300:FF:000014">
    <property type="entry name" value="DNA polymerase III subunit gamma/tau"/>
    <property type="match status" value="1"/>
</dbReference>
<dbReference type="InterPro" id="IPR003593">
    <property type="entry name" value="AAA+_ATPase"/>
</dbReference>
<evidence type="ECO:0000256" key="7">
    <source>
        <dbReference type="ARBA" id="ARBA00022741"/>
    </source>
</evidence>
<dbReference type="Gene3D" id="1.10.8.60">
    <property type="match status" value="1"/>
</dbReference>
<reference evidence="14" key="1">
    <citation type="journal article" date="2021" name="PeerJ">
        <title>Extensive microbial diversity within the chicken gut microbiome revealed by metagenomics and culture.</title>
        <authorList>
            <person name="Gilroy R."/>
            <person name="Ravi A."/>
            <person name="Getino M."/>
            <person name="Pursley I."/>
            <person name="Horton D.L."/>
            <person name="Alikhan N.F."/>
            <person name="Baker D."/>
            <person name="Gharbi K."/>
            <person name="Hall N."/>
            <person name="Watson M."/>
            <person name="Adriaenssens E.M."/>
            <person name="Foster-Nyarko E."/>
            <person name="Jarju S."/>
            <person name="Secka A."/>
            <person name="Antonio M."/>
            <person name="Oren A."/>
            <person name="Chaudhuri R.R."/>
            <person name="La Ragione R."/>
            <person name="Hildebrand F."/>
            <person name="Pallen M.J."/>
        </authorList>
    </citation>
    <scope>NUCLEOTIDE SEQUENCE</scope>
    <source>
        <strain evidence="14">5933</strain>
    </source>
</reference>
<dbReference type="GO" id="GO:0003887">
    <property type="term" value="F:DNA-directed DNA polymerase activity"/>
    <property type="evidence" value="ECO:0007669"/>
    <property type="project" value="UniProtKB-KW"/>
</dbReference>
<keyword evidence="7" id="KW-0547">Nucleotide-binding</keyword>
<dbReference type="InterPro" id="IPR027417">
    <property type="entry name" value="P-loop_NTPase"/>
</dbReference>
<dbReference type="NCBIfam" id="NF004046">
    <property type="entry name" value="PRK05563.1"/>
    <property type="match status" value="1"/>
</dbReference>
<comment type="similarity">
    <text evidence="1">Belongs to the DnaX/STICHEL family.</text>
</comment>
<keyword evidence="5" id="KW-0235">DNA replication</keyword>
<evidence type="ECO:0000256" key="5">
    <source>
        <dbReference type="ARBA" id="ARBA00022705"/>
    </source>
</evidence>
<dbReference type="InterPro" id="IPR012763">
    <property type="entry name" value="DNA_pol_III_sug/sutau_N"/>
</dbReference>
<evidence type="ECO:0000256" key="9">
    <source>
        <dbReference type="ARBA" id="ARBA00022840"/>
    </source>
</evidence>
<dbReference type="Gene3D" id="1.20.272.10">
    <property type="match status" value="1"/>
</dbReference>
<dbReference type="Pfam" id="PF22608">
    <property type="entry name" value="DNAX_ATPase_lid"/>
    <property type="match status" value="1"/>
</dbReference>
<evidence type="ECO:0000256" key="3">
    <source>
        <dbReference type="ARBA" id="ARBA00022679"/>
    </source>
</evidence>
<comment type="catalytic activity">
    <reaction evidence="11">
        <text>DNA(n) + a 2'-deoxyribonucleoside 5'-triphosphate = DNA(n+1) + diphosphate</text>
        <dbReference type="Rhea" id="RHEA:22508"/>
        <dbReference type="Rhea" id="RHEA-COMP:17339"/>
        <dbReference type="Rhea" id="RHEA-COMP:17340"/>
        <dbReference type="ChEBI" id="CHEBI:33019"/>
        <dbReference type="ChEBI" id="CHEBI:61560"/>
        <dbReference type="ChEBI" id="CHEBI:173112"/>
        <dbReference type="EC" id="2.7.7.7"/>
    </reaction>
</comment>
<name>A0A9D2Q4B1_9FIRM</name>
<evidence type="ECO:0000256" key="10">
    <source>
        <dbReference type="ARBA" id="ARBA00022932"/>
    </source>
</evidence>
<keyword evidence="6" id="KW-0479">Metal-binding</keyword>
<dbReference type="GO" id="GO:0009360">
    <property type="term" value="C:DNA polymerase III complex"/>
    <property type="evidence" value="ECO:0007669"/>
    <property type="project" value="InterPro"/>
</dbReference>
<dbReference type="Gene3D" id="3.40.50.300">
    <property type="entry name" value="P-loop containing nucleotide triphosphate hydrolases"/>
    <property type="match status" value="1"/>
</dbReference>
<evidence type="ECO:0000256" key="12">
    <source>
        <dbReference type="SAM" id="MobiDB-lite"/>
    </source>
</evidence>
<feature type="compositionally biased region" description="Low complexity" evidence="12">
    <location>
        <begin position="397"/>
        <end position="418"/>
    </location>
</feature>
<evidence type="ECO:0000313" key="14">
    <source>
        <dbReference type="EMBL" id="HJC71225.1"/>
    </source>
</evidence>
<dbReference type="GO" id="GO:0006261">
    <property type="term" value="P:DNA-templated DNA replication"/>
    <property type="evidence" value="ECO:0007669"/>
    <property type="project" value="TreeGrafter"/>
</dbReference>
<evidence type="ECO:0000256" key="4">
    <source>
        <dbReference type="ARBA" id="ARBA00022695"/>
    </source>
</evidence>
<feature type="region of interest" description="Disordered" evidence="12">
    <location>
        <begin position="397"/>
        <end position="428"/>
    </location>
</feature>
<dbReference type="InterPro" id="IPR022754">
    <property type="entry name" value="DNA_pol_III_gamma-3"/>
</dbReference>
<dbReference type="SUPFAM" id="SSF52540">
    <property type="entry name" value="P-loop containing nucleoside triphosphate hydrolases"/>
    <property type="match status" value="1"/>
</dbReference>
<dbReference type="GO" id="GO:0003677">
    <property type="term" value="F:DNA binding"/>
    <property type="evidence" value="ECO:0007669"/>
    <property type="project" value="InterPro"/>
</dbReference>
<dbReference type="NCBIfam" id="TIGR02397">
    <property type="entry name" value="dnaX_nterm"/>
    <property type="match status" value="1"/>
</dbReference>
<keyword evidence="4 14" id="KW-0548">Nucleotidyltransferase</keyword>
<feature type="domain" description="AAA+ ATPase" evidence="13">
    <location>
        <begin position="36"/>
        <end position="178"/>
    </location>
</feature>
<keyword evidence="10" id="KW-0239">DNA-directed DNA polymerase</keyword>
<dbReference type="Pfam" id="PF12169">
    <property type="entry name" value="DNA_pol3_gamma3"/>
    <property type="match status" value="1"/>
</dbReference>
<keyword evidence="8" id="KW-0862">Zinc</keyword>
<dbReference type="GO" id="GO:0005524">
    <property type="term" value="F:ATP binding"/>
    <property type="evidence" value="ECO:0007669"/>
    <property type="project" value="UniProtKB-KW"/>
</dbReference>
<dbReference type="InterPro" id="IPR045085">
    <property type="entry name" value="HLD_clamp_pol_III_gamma_tau"/>
</dbReference>
<dbReference type="GO" id="GO:0046872">
    <property type="term" value="F:metal ion binding"/>
    <property type="evidence" value="ECO:0007669"/>
    <property type="project" value="UniProtKB-KW"/>
</dbReference>
<keyword evidence="9" id="KW-0067">ATP-binding</keyword>
<dbReference type="InterPro" id="IPR008921">
    <property type="entry name" value="DNA_pol3_clamp-load_cplx_C"/>
</dbReference>
<proteinExistence type="inferred from homology"/>
<dbReference type="SUPFAM" id="SSF48019">
    <property type="entry name" value="post-AAA+ oligomerization domain-like"/>
    <property type="match status" value="1"/>
</dbReference>
<keyword evidence="3 14" id="KW-0808">Transferase</keyword>
<dbReference type="PANTHER" id="PTHR11669">
    <property type="entry name" value="REPLICATION FACTOR C / DNA POLYMERASE III GAMMA-TAU SUBUNIT"/>
    <property type="match status" value="1"/>
</dbReference>
<reference evidence="14" key="2">
    <citation type="submission" date="2021-04" db="EMBL/GenBank/DDBJ databases">
        <authorList>
            <person name="Gilroy R."/>
        </authorList>
    </citation>
    <scope>NUCLEOTIDE SEQUENCE</scope>
    <source>
        <strain evidence="14">5933</strain>
    </source>
</reference>
<evidence type="ECO:0000259" key="13">
    <source>
        <dbReference type="SMART" id="SM00382"/>
    </source>
</evidence>
<protein>
    <recommendedName>
        <fullName evidence="2">DNA-directed DNA polymerase</fullName>
        <ecNumber evidence="2">2.7.7.7</ecNumber>
    </recommendedName>
</protein>
<sequence>MYRALYRKWRPAAFRDVVGQQAITTALKNQLLHDKVAHAYLFTGTRGTGKTTCAKIFAKAVNCPNRTDADPCNECAVCRGIDDGSVLDVVEIDAASNNGVDNIRDLREETVYTPSEGKYKVYIIDEVHMLSTAAFNALLKTMEEPPPHVIFILATTEIHKVPATILSRCQRYDFKRIAVEDIQARLLEVAGHEKIQLDEPAAGLIARLADGAMRDALSILDTCAGVSEQVDEALVRKMAGVTDRSYLFELSDALARQDAPAVLTQIASLRQASVDMKRLCDELIVHYRNLMLAAVPGAQNLLNGVSREEQEEYERHAQNISAAQAVQCIKTLCAALDKMGKGVDARIELELAVYELCYPTPVVQAAPAAAASAAHGGATVFAAASVAAPPSSQAFVSAPAPTAPTPQKAPVAAPQTTPEHSAANQGQETPFEPWAKVLEVMQGKDKLLSAALKDSRAYYDGKRVLIDGSELFLEYMRKNEFSSEMVKSVLQQVTGVRYPIGPYKKKRGQETENQPMTADATLEQLSSAGVDVVYINETEGE</sequence>